<dbReference type="PANTHER" id="PTHR21726:SF61">
    <property type="entry name" value="DNAA INITIATOR-ASSOCIATING PROTEIN"/>
    <property type="match status" value="1"/>
</dbReference>
<evidence type="ECO:0000313" key="4">
    <source>
        <dbReference type="EMBL" id="MBW95315.1"/>
    </source>
</evidence>
<feature type="compositionally biased region" description="Low complexity" evidence="1">
    <location>
        <begin position="214"/>
        <end position="225"/>
    </location>
</feature>
<feature type="domain" description="DUF4378" evidence="2">
    <location>
        <begin position="790"/>
        <end position="952"/>
    </location>
</feature>
<sequence>MNETTRTSATSLAITEKRAHRPGGCAGIFFQLFEWNRRFAKKLFSSKKLLPPSRAKQASRRFGVDEKMPKTKLHLIDDENSGGFPNVKKIGHRSSFNAMEQKNEMRAPGLVARLMGLDSLPAVNRDKHKKASNSGNGDVGEDKFVNFSGGVDRESLILEKGSAKVDSRPQKLQKTGQSERHVVTRIGADALQIRNVLSRSRKHHHRKLASPVKSPRISSSRNASSRASRLIDAATRILEPGLQATNRAKCALTYSGSVDYAPRDEAMEQLRVMPSDAKQQQNNSNCNTVGVSKSLTGQASCRNCGNLVDVLDSGPNLDKKSFVFPASATCLVNNSMQESERIKPRPHISSPRQETEMVYQKNGDQLSIASERQHNVQPHSESMADALPLFQEGQLQQQLRRPQKDETCPVVFKQRAHPQYEMVEGRDRTPSRARLIDVQSNRASSAANAFSGTKDFVALNKSLSGHNRSRMSTRLDNSTIDTERKICIRRDDFSSQLKSPVRKRRTVSANAQIESTGSANRMTMRQRNFRCAVASGKESGLNTSSKNHTCVKSRPVCPGEGNKANAIEDNNVVSFTFSSSLGKKAFIPTEMEERSDQINMTRSYQRKLVMDEHDGIPMSQKQWQLRGDALGLLLEQKLKELTSQEDERSTAMVLQDIILALNAENPSSCKGHISRADPFVQTEEKIRASKSTHYGDHLSPGSVLEASFSNESCLSSSLNDCSGHGLLPDSADYLCNQPHPVETEMDLLDSATSINRGTIDSKIVTNLLSHISKILQSINLAGGRLTDSRLTYVKEVILKAELLFGNASPHNSDRTRSFLIGPFLLGELETLAGAMWTNFNHLFGFDESKESDTLRRFLFDCVIEFLDSKYGRYCDSGFKAWKRVPLCKNAEMMVHEVGEEIRRWTNLAGMIPDEIIEWEMSHSLGKWTDFEIEAFETGMDVDSGILEALVGEIVMDLWMCRSSTH</sequence>
<dbReference type="AlphaFoldDB" id="A0A2P2JPC2"/>
<feature type="region of interest" description="Disordered" evidence="1">
    <location>
        <begin position="199"/>
        <end position="225"/>
    </location>
</feature>
<dbReference type="Pfam" id="PF14383">
    <property type="entry name" value="VARLMGL"/>
    <property type="match status" value="1"/>
</dbReference>
<feature type="compositionally biased region" description="Basic residues" evidence="1">
    <location>
        <begin position="199"/>
        <end position="208"/>
    </location>
</feature>
<protein>
    <submittedName>
        <fullName evidence="4">Uncharacterized protein LOC8269347</fullName>
    </submittedName>
</protein>
<reference evidence="4" key="1">
    <citation type="submission" date="2018-02" db="EMBL/GenBank/DDBJ databases">
        <title>Rhizophora mucronata_Transcriptome.</title>
        <authorList>
            <person name="Meera S.P."/>
            <person name="Sreeshan A."/>
            <person name="Augustine A."/>
        </authorList>
    </citation>
    <scope>NUCLEOTIDE SEQUENCE</scope>
    <source>
        <tissue evidence="4">Leaf</tissue>
    </source>
</reference>
<evidence type="ECO:0000256" key="1">
    <source>
        <dbReference type="SAM" id="MobiDB-lite"/>
    </source>
</evidence>
<evidence type="ECO:0000259" key="2">
    <source>
        <dbReference type="Pfam" id="PF14309"/>
    </source>
</evidence>
<dbReference type="InterPro" id="IPR032795">
    <property type="entry name" value="DUF3741-assoc"/>
</dbReference>
<feature type="domain" description="DUF3741" evidence="3">
    <location>
        <begin position="98"/>
        <end position="125"/>
    </location>
</feature>
<proteinExistence type="predicted"/>
<dbReference type="EMBL" id="GGEC01014832">
    <property type="protein sequence ID" value="MBW95315.1"/>
    <property type="molecule type" value="Transcribed_RNA"/>
</dbReference>
<accession>A0A2P2JPC2</accession>
<evidence type="ECO:0000259" key="3">
    <source>
        <dbReference type="Pfam" id="PF14383"/>
    </source>
</evidence>
<dbReference type="InterPro" id="IPR025486">
    <property type="entry name" value="DUF4378"/>
</dbReference>
<dbReference type="Pfam" id="PF14309">
    <property type="entry name" value="DUF4378"/>
    <property type="match status" value="1"/>
</dbReference>
<name>A0A2P2JPC2_RHIMU</name>
<dbReference type="PANTHER" id="PTHR21726">
    <property type="entry name" value="PHOSPHATIDYLINOSITOL N-ACETYLGLUCOSAMINYLTRANSFERASE SUBUNIT P DOWN SYNDROME CRITICAL REGION PROTEIN 5 -RELATED"/>
    <property type="match status" value="1"/>
</dbReference>
<organism evidence="4">
    <name type="scientific">Rhizophora mucronata</name>
    <name type="common">Asiatic mangrove</name>
    <dbReference type="NCBI Taxonomy" id="61149"/>
    <lineage>
        <taxon>Eukaryota</taxon>
        <taxon>Viridiplantae</taxon>
        <taxon>Streptophyta</taxon>
        <taxon>Embryophyta</taxon>
        <taxon>Tracheophyta</taxon>
        <taxon>Spermatophyta</taxon>
        <taxon>Magnoliopsida</taxon>
        <taxon>eudicotyledons</taxon>
        <taxon>Gunneridae</taxon>
        <taxon>Pentapetalae</taxon>
        <taxon>rosids</taxon>
        <taxon>fabids</taxon>
        <taxon>Malpighiales</taxon>
        <taxon>Rhizophoraceae</taxon>
        <taxon>Rhizophora</taxon>
    </lineage>
</organism>